<proteinExistence type="predicted"/>
<evidence type="ECO:0000313" key="3">
    <source>
        <dbReference type="EMBL" id="CAI6372994.1"/>
    </source>
</evidence>
<name>A0AAV0XWJ2_9HEMI</name>
<sequence length="69" mass="8232">MVAADENTPKQLLENDPKKKHNHDCQGFKKKAEEEIVRLRLEIEKLNFRINNIEHLINYFDSKKLGDQR</sequence>
<dbReference type="AlphaFoldDB" id="A0AAV0XWJ2"/>
<feature type="compositionally biased region" description="Basic and acidic residues" evidence="2">
    <location>
        <begin position="13"/>
        <end position="26"/>
    </location>
</feature>
<reference evidence="3 4" key="1">
    <citation type="submission" date="2023-01" db="EMBL/GenBank/DDBJ databases">
        <authorList>
            <person name="Whitehead M."/>
        </authorList>
    </citation>
    <scope>NUCLEOTIDE SEQUENCE [LARGE SCALE GENOMIC DNA]</scope>
</reference>
<dbReference type="EMBL" id="CARXXK010001085">
    <property type="protein sequence ID" value="CAI6372994.1"/>
    <property type="molecule type" value="Genomic_DNA"/>
</dbReference>
<gene>
    <name evidence="3" type="ORF">MEUPH1_LOCUS26798</name>
</gene>
<keyword evidence="4" id="KW-1185">Reference proteome</keyword>
<evidence type="ECO:0000313" key="4">
    <source>
        <dbReference type="Proteomes" id="UP001160148"/>
    </source>
</evidence>
<feature type="region of interest" description="Disordered" evidence="2">
    <location>
        <begin position="1"/>
        <end position="26"/>
    </location>
</feature>
<dbReference type="Proteomes" id="UP001160148">
    <property type="component" value="Unassembled WGS sequence"/>
</dbReference>
<keyword evidence="1" id="KW-0175">Coiled coil</keyword>
<comment type="caution">
    <text evidence="3">The sequence shown here is derived from an EMBL/GenBank/DDBJ whole genome shotgun (WGS) entry which is preliminary data.</text>
</comment>
<feature type="coiled-coil region" evidence="1">
    <location>
        <begin position="29"/>
        <end position="56"/>
    </location>
</feature>
<evidence type="ECO:0000256" key="2">
    <source>
        <dbReference type="SAM" id="MobiDB-lite"/>
    </source>
</evidence>
<evidence type="ECO:0000256" key="1">
    <source>
        <dbReference type="SAM" id="Coils"/>
    </source>
</evidence>
<accession>A0AAV0XWJ2</accession>
<organism evidence="3 4">
    <name type="scientific">Macrosiphum euphorbiae</name>
    <name type="common">potato aphid</name>
    <dbReference type="NCBI Taxonomy" id="13131"/>
    <lineage>
        <taxon>Eukaryota</taxon>
        <taxon>Metazoa</taxon>
        <taxon>Ecdysozoa</taxon>
        <taxon>Arthropoda</taxon>
        <taxon>Hexapoda</taxon>
        <taxon>Insecta</taxon>
        <taxon>Pterygota</taxon>
        <taxon>Neoptera</taxon>
        <taxon>Paraneoptera</taxon>
        <taxon>Hemiptera</taxon>
        <taxon>Sternorrhyncha</taxon>
        <taxon>Aphidomorpha</taxon>
        <taxon>Aphidoidea</taxon>
        <taxon>Aphididae</taxon>
        <taxon>Macrosiphini</taxon>
        <taxon>Macrosiphum</taxon>
    </lineage>
</organism>
<protein>
    <submittedName>
        <fullName evidence="3">Uncharacterized protein</fullName>
    </submittedName>
</protein>